<evidence type="ECO:0000313" key="1">
    <source>
        <dbReference type="EMBL" id="CAL5993930.1"/>
    </source>
</evidence>
<comment type="caution">
    <text evidence="1">The sequence shown here is derived from an EMBL/GenBank/DDBJ whole genome shotgun (WGS) entry which is preliminary data.</text>
</comment>
<evidence type="ECO:0000313" key="2">
    <source>
        <dbReference type="Proteomes" id="UP001642409"/>
    </source>
</evidence>
<proteinExistence type="predicted"/>
<accession>A0ABP1HJI6</accession>
<dbReference type="Proteomes" id="UP001642409">
    <property type="component" value="Unassembled WGS sequence"/>
</dbReference>
<protein>
    <submittedName>
        <fullName evidence="1">Hypothetical_protein</fullName>
    </submittedName>
</protein>
<dbReference type="EMBL" id="CAXDID020000031">
    <property type="protein sequence ID" value="CAL5993930.1"/>
    <property type="molecule type" value="Genomic_DNA"/>
</dbReference>
<sequence length="207" mass="24437">MSKICNIVAHTISAQNDKTQNHSQQSLKAPSYEPLYECDFEFENEEIPPPKINEQKNEPMLEFEELSEQRIEREDERLWASLPEPRNYQRVKREHEYYGDDSYYYLDQFQQCLWQYNYDDSEYKETEEEMEIGEEIDINQLKAGDFVLIEILGPRLFNGIVIGVSPNSFLLQNVNLCAEGKQIPQKGPEETIRFPNRVVVGINRLYN</sequence>
<reference evidence="1 2" key="1">
    <citation type="submission" date="2024-07" db="EMBL/GenBank/DDBJ databases">
        <authorList>
            <person name="Akdeniz Z."/>
        </authorList>
    </citation>
    <scope>NUCLEOTIDE SEQUENCE [LARGE SCALE GENOMIC DNA]</scope>
</reference>
<keyword evidence="2" id="KW-1185">Reference proteome</keyword>
<gene>
    <name evidence="1" type="ORF">HINF_LOCUS13301</name>
</gene>
<organism evidence="1 2">
    <name type="scientific">Hexamita inflata</name>
    <dbReference type="NCBI Taxonomy" id="28002"/>
    <lineage>
        <taxon>Eukaryota</taxon>
        <taxon>Metamonada</taxon>
        <taxon>Diplomonadida</taxon>
        <taxon>Hexamitidae</taxon>
        <taxon>Hexamitinae</taxon>
        <taxon>Hexamita</taxon>
    </lineage>
</organism>
<name>A0ABP1HJI6_9EUKA</name>